<dbReference type="Proteomes" id="UP000221734">
    <property type="component" value="Chromosome Kuenenia_stuttgartiensis_MBR1"/>
</dbReference>
<protein>
    <submittedName>
        <fullName evidence="1">Uncharacterized protein</fullName>
    </submittedName>
</protein>
<reference evidence="2" key="1">
    <citation type="submission" date="2017-10" db="EMBL/GenBank/DDBJ databases">
        <authorList>
            <person name="Frank J."/>
        </authorList>
    </citation>
    <scope>NUCLEOTIDE SEQUENCE [LARGE SCALE GENOMIC DNA]</scope>
</reference>
<accession>A0A2C9CDU8</accession>
<dbReference type="GO" id="GO:0030288">
    <property type="term" value="C:outer membrane-bounded periplasmic space"/>
    <property type="evidence" value="ECO:0007669"/>
    <property type="project" value="InterPro"/>
</dbReference>
<organism evidence="1 2">
    <name type="scientific">Kuenenia stuttgartiensis</name>
    <dbReference type="NCBI Taxonomy" id="174633"/>
    <lineage>
        <taxon>Bacteria</taxon>
        <taxon>Pseudomonadati</taxon>
        <taxon>Planctomycetota</taxon>
        <taxon>Candidatus Brocadiia</taxon>
        <taxon>Candidatus Brocadiales</taxon>
        <taxon>Candidatus Brocadiaceae</taxon>
        <taxon>Candidatus Kuenenia</taxon>
    </lineage>
</organism>
<sequence length="103" mass="11430">MEARLTISLLPLRTYSGASRYSVALQPLQSSAHKGVPAERLYAKLLNAFDEDSKRFNFVERDQTKLLEILKEQKISNSELASPDTAIKIGKIKAAEGMLFGFG</sequence>
<name>A0A2C9CDU8_KUEST</name>
<evidence type="ECO:0000313" key="2">
    <source>
        <dbReference type="Proteomes" id="UP000221734"/>
    </source>
</evidence>
<gene>
    <name evidence="1" type="ORF">KSMBR1_1266</name>
</gene>
<dbReference type="EMBL" id="LT934425">
    <property type="protein sequence ID" value="SOH03768.1"/>
    <property type="molecule type" value="Genomic_DNA"/>
</dbReference>
<evidence type="ECO:0000313" key="1">
    <source>
        <dbReference type="EMBL" id="SOH03768.1"/>
    </source>
</evidence>
<keyword evidence="2" id="KW-1185">Reference proteome</keyword>
<dbReference type="KEGG" id="kst:KSMBR1_1266"/>
<dbReference type="Gene3D" id="3.40.50.10610">
    <property type="entry name" value="ABC-type transport auxiliary lipoprotein component"/>
    <property type="match status" value="1"/>
</dbReference>
<dbReference type="AlphaFoldDB" id="A0A2C9CDU8"/>
<proteinExistence type="predicted"/>
<dbReference type="Pfam" id="PF03783">
    <property type="entry name" value="CsgG"/>
    <property type="match status" value="1"/>
</dbReference>
<dbReference type="InterPro" id="IPR005534">
    <property type="entry name" value="Curli_assmbl/transp-comp_CsgG"/>
</dbReference>